<reference evidence="1 2" key="1">
    <citation type="submission" date="2021-01" db="EMBL/GenBank/DDBJ databases">
        <title>Whole genome shotgun sequence of Planobispora longispora NBRC 13918.</title>
        <authorList>
            <person name="Komaki H."/>
            <person name="Tamura T."/>
        </authorList>
    </citation>
    <scope>NUCLEOTIDE SEQUENCE [LARGE SCALE GENOMIC DNA]</scope>
    <source>
        <strain evidence="1 2">NBRC 13918</strain>
    </source>
</reference>
<comment type="caution">
    <text evidence="1">The sequence shown here is derived from an EMBL/GenBank/DDBJ whole genome shotgun (WGS) entry which is preliminary data.</text>
</comment>
<dbReference type="PANTHER" id="PTHR14136:SF17">
    <property type="entry name" value="BTB_POZ DOMAIN-CONTAINING PROTEIN KCTD9"/>
    <property type="match status" value="1"/>
</dbReference>
<gene>
    <name evidence="1" type="ORF">Plo01_40250</name>
</gene>
<organism evidence="1 2">
    <name type="scientific">Planobispora longispora</name>
    <dbReference type="NCBI Taxonomy" id="28887"/>
    <lineage>
        <taxon>Bacteria</taxon>
        <taxon>Bacillati</taxon>
        <taxon>Actinomycetota</taxon>
        <taxon>Actinomycetes</taxon>
        <taxon>Streptosporangiales</taxon>
        <taxon>Streptosporangiaceae</taxon>
        <taxon>Planobispora</taxon>
    </lineage>
</organism>
<accession>A0A8J3W789</accession>
<dbReference type="InterPro" id="IPR001646">
    <property type="entry name" value="5peptide_repeat"/>
</dbReference>
<dbReference type="InterPro" id="IPR051082">
    <property type="entry name" value="Pentapeptide-BTB/POZ_domain"/>
</dbReference>
<dbReference type="PANTHER" id="PTHR14136">
    <property type="entry name" value="BTB_POZ DOMAIN-CONTAINING PROTEIN KCTD9"/>
    <property type="match status" value="1"/>
</dbReference>
<sequence length="473" mass="51140">MAPERRAVTREELEKAARGRTRLEDVAAPGLDLAGAWLPRLEADFLDASGADLSGANLSGAHLMDCDFTDARCGRAGFSGATLFQCGFENATGEGVSFHGVHSAMSWWRRADLPRASFREARLPHADFREAGLEEALFDLAAGEAVILRGARLARASFRGAGLPEADFRGADLREADFSLADLTGADFTGALLDGATFGGAAVGSARFDGDPPAVEPRPPAVDRASALRGYLRRGDARRAVELYRRRPGDWVWEALRGGDPQRAATEELLRRLLADDALLVLHRACRATADIARREGMALGVVEELTALLACGTAVHVPEHGGQVRFTMDPGREAAFALGGLMRHPETRPAAEAALRTGLDGRAAVVERCAAGLAARLAGESRWAELDEMLSSGGPRVRRGVVLGLERRLEEAGEVAKWEEKARRPPPEDVRSAFALLDELCGHPDRKIADFARVRKRSVDWIRRHFTDFDGS</sequence>
<dbReference type="RefSeq" id="WP_239316685.1">
    <property type="nucleotide sequence ID" value="NZ_BOOH01000033.1"/>
</dbReference>
<name>A0A8J3W789_9ACTN</name>
<evidence type="ECO:0000313" key="1">
    <source>
        <dbReference type="EMBL" id="GIH77596.1"/>
    </source>
</evidence>
<dbReference type="SUPFAM" id="SSF141571">
    <property type="entry name" value="Pentapeptide repeat-like"/>
    <property type="match status" value="1"/>
</dbReference>
<keyword evidence="2" id="KW-1185">Reference proteome</keyword>
<dbReference type="AlphaFoldDB" id="A0A8J3W789"/>
<dbReference type="Gene3D" id="2.160.20.80">
    <property type="entry name" value="E3 ubiquitin-protein ligase SopA"/>
    <property type="match status" value="2"/>
</dbReference>
<proteinExistence type="predicted"/>
<protein>
    <recommendedName>
        <fullName evidence="3">Pentapeptide repeat-containing protein</fullName>
    </recommendedName>
</protein>
<evidence type="ECO:0008006" key="3">
    <source>
        <dbReference type="Google" id="ProtNLM"/>
    </source>
</evidence>
<dbReference type="Pfam" id="PF00805">
    <property type="entry name" value="Pentapeptide"/>
    <property type="match status" value="3"/>
</dbReference>
<dbReference type="Proteomes" id="UP000616724">
    <property type="component" value="Unassembled WGS sequence"/>
</dbReference>
<evidence type="ECO:0000313" key="2">
    <source>
        <dbReference type="Proteomes" id="UP000616724"/>
    </source>
</evidence>
<dbReference type="EMBL" id="BOOH01000033">
    <property type="protein sequence ID" value="GIH77596.1"/>
    <property type="molecule type" value="Genomic_DNA"/>
</dbReference>